<feature type="region of interest" description="Disordered" evidence="1">
    <location>
        <begin position="26"/>
        <end position="58"/>
    </location>
</feature>
<reference evidence="2 3" key="1">
    <citation type="submission" date="2019-03" db="EMBL/GenBank/DDBJ databases">
        <title>First draft genome of Liparis tanakae, snailfish: a comprehensive survey of snailfish specific genes.</title>
        <authorList>
            <person name="Kim W."/>
            <person name="Song I."/>
            <person name="Jeong J.-H."/>
            <person name="Kim D."/>
            <person name="Kim S."/>
            <person name="Ryu S."/>
            <person name="Song J.Y."/>
            <person name="Lee S.K."/>
        </authorList>
    </citation>
    <scope>NUCLEOTIDE SEQUENCE [LARGE SCALE GENOMIC DNA]</scope>
    <source>
        <tissue evidence="2">Muscle</tissue>
    </source>
</reference>
<feature type="compositionally biased region" description="Basic and acidic residues" evidence="1">
    <location>
        <begin position="26"/>
        <end position="35"/>
    </location>
</feature>
<protein>
    <submittedName>
        <fullName evidence="2">Uncharacterized protein</fullName>
    </submittedName>
</protein>
<gene>
    <name evidence="2" type="ORF">EYF80_054440</name>
</gene>
<dbReference type="AlphaFoldDB" id="A0A4Z2F3Y9"/>
<comment type="caution">
    <text evidence="2">The sequence shown here is derived from an EMBL/GenBank/DDBJ whole genome shotgun (WGS) entry which is preliminary data.</text>
</comment>
<accession>A0A4Z2F3Y9</accession>
<keyword evidence="3" id="KW-1185">Reference proteome</keyword>
<feature type="region of interest" description="Disordered" evidence="1">
    <location>
        <begin position="75"/>
        <end position="95"/>
    </location>
</feature>
<evidence type="ECO:0000256" key="1">
    <source>
        <dbReference type="SAM" id="MobiDB-lite"/>
    </source>
</evidence>
<dbReference type="Proteomes" id="UP000314294">
    <property type="component" value="Unassembled WGS sequence"/>
</dbReference>
<organism evidence="2 3">
    <name type="scientific">Liparis tanakae</name>
    <name type="common">Tanaka's snailfish</name>
    <dbReference type="NCBI Taxonomy" id="230148"/>
    <lineage>
        <taxon>Eukaryota</taxon>
        <taxon>Metazoa</taxon>
        <taxon>Chordata</taxon>
        <taxon>Craniata</taxon>
        <taxon>Vertebrata</taxon>
        <taxon>Euteleostomi</taxon>
        <taxon>Actinopterygii</taxon>
        <taxon>Neopterygii</taxon>
        <taxon>Teleostei</taxon>
        <taxon>Neoteleostei</taxon>
        <taxon>Acanthomorphata</taxon>
        <taxon>Eupercaria</taxon>
        <taxon>Perciformes</taxon>
        <taxon>Cottioidei</taxon>
        <taxon>Cottales</taxon>
        <taxon>Liparidae</taxon>
        <taxon>Liparis</taxon>
    </lineage>
</organism>
<evidence type="ECO:0000313" key="2">
    <source>
        <dbReference type="EMBL" id="TNN35404.1"/>
    </source>
</evidence>
<evidence type="ECO:0000313" key="3">
    <source>
        <dbReference type="Proteomes" id="UP000314294"/>
    </source>
</evidence>
<proteinExistence type="predicted"/>
<dbReference type="EMBL" id="SRLO01001775">
    <property type="protein sequence ID" value="TNN35404.1"/>
    <property type="molecule type" value="Genomic_DNA"/>
</dbReference>
<name>A0A4Z2F3Y9_9TELE</name>
<sequence>MNGSSGGCSSLSICFFNPGGFTLGSSERRFSRHPEVSPQSSKGFARKKHSQYGHDGVERPLLGLVNPLPVPALFPGPWTNQNVKNRKAAEGDDGQ</sequence>